<protein>
    <recommendedName>
        <fullName evidence="1">Plasmid pRiA4b Orf3-like domain-containing protein</fullName>
    </recommendedName>
</protein>
<dbReference type="Proteomes" id="UP000282597">
    <property type="component" value="Chromosome"/>
</dbReference>
<dbReference type="InterPro" id="IPR024047">
    <property type="entry name" value="MM3350-like_sf"/>
</dbReference>
<dbReference type="SUPFAM" id="SSF159941">
    <property type="entry name" value="MM3350-like"/>
    <property type="match status" value="1"/>
</dbReference>
<dbReference type="Pfam" id="PF07929">
    <property type="entry name" value="PRiA4_ORF3"/>
    <property type="match status" value="1"/>
</dbReference>
<accession>A0A2Z6ES04</accession>
<gene>
    <name evidence="2" type="ORF">MCB1EB_0026</name>
</gene>
<evidence type="ECO:0000259" key="1">
    <source>
        <dbReference type="Pfam" id="PF07929"/>
    </source>
</evidence>
<reference evidence="2 3" key="1">
    <citation type="journal article" date="2018" name="Microbes Environ.">
        <title>Comparative Genomic Insights into Endofungal Lifestyles of Two Bacterial Endosymbionts, Mycoavidus cysteinexigens and Burkholderia rhizoxinica.</title>
        <authorList>
            <person name="Sharmin D."/>
            <person name="Guo Y."/>
            <person name="Nishizawa T."/>
            <person name="Ohshima S."/>
            <person name="Sato Y."/>
            <person name="Takashima Y."/>
            <person name="Narisawa K."/>
            <person name="Ohta H."/>
        </authorList>
    </citation>
    <scope>NUCLEOTIDE SEQUENCE [LARGE SCALE GENOMIC DNA]</scope>
    <source>
        <strain evidence="2 3">B1-EB</strain>
    </source>
</reference>
<dbReference type="AlphaFoldDB" id="A0A2Z6ES04"/>
<dbReference type="KEGG" id="mcys:MCB1EB_0026"/>
<organism evidence="2 3">
    <name type="scientific">Mycoavidus cysteinexigens</name>
    <dbReference type="NCBI Taxonomy" id="1553431"/>
    <lineage>
        <taxon>Bacteria</taxon>
        <taxon>Pseudomonadati</taxon>
        <taxon>Pseudomonadota</taxon>
        <taxon>Betaproteobacteria</taxon>
        <taxon>Burkholderiales</taxon>
        <taxon>Burkholderiaceae</taxon>
        <taxon>Mycoavidus</taxon>
    </lineage>
</organism>
<dbReference type="RefSeq" id="WP_052393894.1">
    <property type="nucleotide sequence ID" value="NZ_AP018150.1"/>
</dbReference>
<dbReference type="PANTHER" id="PTHR41878:SF1">
    <property type="entry name" value="TNPR PROTEIN"/>
    <property type="match status" value="1"/>
</dbReference>
<dbReference type="Gene3D" id="3.10.290.30">
    <property type="entry name" value="MM3350-like"/>
    <property type="match status" value="1"/>
</dbReference>
<evidence type="ECO:0000313" key="2">
    <source>
        <dbReference type="EMBL" id="BBE08187.1"/>
    </source>
</evidence>
<sequence>MIQIATGWTDSHLHAFAINHERYGNAGMFDDWDDGPINGKRVRLNQITAPCSRFIYQYDFGDSWEHEIKIEKAVTSEAGIKPPYCVAGERASPPEDCGGVRGHEEMPETLAGPLCEEQSELIEWLEVEFDPEQFDLYKINRNLKHLQK</sequence>
<dbReference type="PANTHER" id="PTHR41878">
    <property type="entry name" value="LEXA REPRESSOR-RELATED"/>
    <property type="match status" value="1"/>
</dbReference>
<dbReference type="InterPro" id="IPR012912">
    <property type="entry name" value="Plasmid_pRiA4b_Orf3-like"/>
</dbReference>
<dbReference type="EMBL" id="AP018150">
    <property type="protein sequence ID" value="BBE08187.1"/>
    <property type="molecule type" value="Genomic_DNA"/>
</dbReference>
<feature type="domain" description="Plasmid pRiA4b Orf3-like" evidence="1">
    <location>
        <begin position="1"/>
        <end position="136"/>
    </location>
</feature>
<name>A0A2Z6ES04_9BURK</name>
<proteinExistence type="predicted"/>
<evidence type="ECO:0000313" key="3">
    <source>
        <dbReference type="Proteomes" id="UP000282597"/>
    </source>
</evidence>
<keyword evidence="3" id="KW-1185">Reference proteome</keyword>